<evidence type="ECO:0008006" key="14">
    <source>
        <dbReference type="Google" id="ProtNLM"/>
    </source>
</evidence>
<dbReference type="Gene3D" id="3.40.50.150">
    <property type="entry name" value="Vaccinia Virus protein VP39"/>
    <property type="match status" value="1"/>
</dbReference>
<dbReference type="Gene3D" id="3.40.50.1260">
    <property type="entry name" value="Phosphoglycerate kinase, N-terminal domain"/>
    <property type="match status" value="1"/>
</dbReference>
<dbReference type="GO" id="GO:0043531">
    <property type="term" value="F:ADP binding"/>
    <property type="evidence" value="ECO:0007669"/>
    <property type="project" value="TreeGrafter"/>
</dbReference>
<keyword evidence="5" id="KW-0808">Transferase</keyword>
<dbReference type="FunFam" id="3.40.50.150:FF:000194">
    <property type="entry name" value="Phosphoglycerate kinase"/>
    <property type="match status" value="1"/>
</dbReference>
<keyword evidence="9" id="KW-0418">Kinase</keyword>
<evidence type="ECO:0000313" key="12">
    <source>
        <dbReference type="EMBL" id="KAF8722941.1"/>
    </source>
</evidence>
<dbReference type="OrthoDB" id="47276at2759"/>
<accession>A0A835CB45</accession>
<evidence type="ECO:0000256" key="2">
    <source>
        <dbReference type="ARBA" id="ARBA00001946"/>
    </source>
</evidence>
<keyword evidence="13" id="KW-1185">Reference proteome</keyword>
<keyword evidence="4" id="KW-0489">Methyltransferase</keyword>
<dbReference type="GO" id="GO:0006096">
    <property type="term" value="P:glycolytic process"/>
    <property type="evidence" value="ECO:0007669"/>
    <property type="project" value="InterPro"/>
</dbReference>
<evidence type="ECO:0000256" key="4">
    <source>
        <dbReference type="ARBA" id="ARBA00022603"/>
    </source>
</evidence>
<protein>
    <recommendedName>
        <fullName evidence="14">Phosphoglycerate kinase</fullName>
    </recommendedName>
</protein>
<organism evidence="12 13">
    <name type="scientific">Digitaria exilis</name>
    <dbReference type="NCBI Taxonomy" id="1010633"/>
    <lineage>
        <taxon>Eukaryota</taxon>
        <taxon>Viridiplantae</taxon>
        <taxon>Streptophyta</taxon>
        <taxon>Embryophyta</taxon>
        <taxon>Tracheophyta</taxon>
        <taxon>Spermatophyta</taxon>
        <taxon>Magnoliopsida</taxon>
        <taxon>Liliopsida</taxon>
        <taxon>Poales</taxon>
        <taxon>Poaceae</taxon>
        <taxon>PACMAD clade</taxon>
        <taxon>Panicoideae</taxon>
        <taxon>Panicodae</taxon>
        <taxon>Paniceae</taxon>
        <taxon>Anthephorinae</taxon>
        <taxon>Digitaria</taxon>
    </lineage>
</organism>
<dbReference type="PROSITE" id="PS51625">
    <property type="entry name" value="SAM_MT_TRMB"/>
    <property type="match status" value="1"/>
</dbReference>
<keyword evidence="6" id="KW-0949">S-adenosyl-L-methionine</keyword>
<gene>
    <name evidence="12" type="ORF">HU200_022080</name>
</gene>
<proteinExistence type="inferred from homology"/>
<comment type="similarity">
    <text evidence="3">Belongs to the phosphoglycerate kinase family.</text>
</comment>
<dbReference type="InterPro" id="IPR015824">
    <property type="entry name" value="Phosphoglycerate_kinase_N"/>
</dbReference>
<evidence type="ECO:0000256" key="5">
    <source>
        <dbReference type="ARBA" id="ARBA00022679"/>
    </source>
</evidence>
<keyword evidence="8" id="KW-0547">Nucleotide-binding</keyword>
<reference evidence="12" key="1">
    <citation type="submission" date="2020-07" db="EMBL/GenBank/DDBJ databases">
        <title>Genome sequence and genetic diversity analysis of an under-domesticated orphan crop, white fonio (Digitaria exilis).</title>
        <authorList>
            <person name="Bennetzen J.L."/>
            <person name="Chen S."/>
            <person name="Ma X."/>
            <person name="Wang X."/>
            <person name="Yssel A.E.J."/>
            <person name="Chaluvadi S.R."/>
            <person name="Johnson M."/>
            <person name="Gangashetty P."/>
            <person name="Hamidou F."/>
            <person name="Sanogo M.D."/>
            <person name="Zwaenepoel A."/>
            <person name="Wallace J."/>
            <person name="Van De Peer Y."/>
            <person name="Van Deynze A."/>
        </authorList>
    </citation>
    <scope>NUCLEOTIDE SEQUENCE</scope>
    <source>
        <tissue evidence="12">Leaves</tissue>
    </source>
</reference>
<dbReference type="InterPro" id="IPR001576">
    <property type="entry name" value="Phosphoglycerate_kinase"/>
</dbReference>
<keyword evidence="11" id="KW-0460">Magnesium</keyword>
<dbReference type="GO" id="GO:0005524">
    <property type="term" value="F:ATP binding"/>
    <property type="evidence" value="ECO:0007669"/>
    <property type="project" value="UniProtKB-KW"/>
</dbReference>
<dbReference type="SUPFAM" id="SSF53335">
    <property type="entry name" value="S-adenosyl-L-methionine-dependent methyltransferases"/>
    <property type="match status" value="1"/>
</dbReference>
<evidence type="ECO:0000256" key="9">
    <source>
        <dbReference type="ARBA" id="ARBA00022777"/>
    </source>
</evidence>
<dbReference type="PANTHER" id="PTHR11406">
    <property type="entry name" value="PHOSPHOGLYCERATE KINASE"/>
    <property type="match status" value="1"/>
</dbReference>
<evidence type="ECO:0000256" key="10">
    <source>
        <dbReference type="ARBA" id="ARBA00022840"/>
    </source>
</evidence>
<dbReference type="GO" id="GO:0008176">
    <property type="term" value="F:tRNA (guanine(46)-N7)-methyltransferase activity"/>
    <property type="evidence" value="ECO:0007669"/>
    <property type="project" value="UniProtKB-EC"/>
</dbReference>
<comment type="caution">
    <text evidence="12">The sequence shown here is derived from an EMBL/GenBank/DDBJ whole genome shotgun (WGS) entry which is preliminary data.</text>
</comment>
<evidence type="ECO:0000313" key="13">
    <source>
        <dbReference type="Proteomes" id="UP000636709"/>
    </source>
</evidence>
<evidence type="ECO:0000256" key="11">
    <source>
        <dbReference type="ARBA" id="ARBA00022842"/>
    </source>
</evidence>
<dbReference type="GO" id="GO:0004618">
    <property type="term" value="F:phosphoglycerate kinase activity"/>
    <property type="evidence" value="ECO:0007669"/>
    <property type="project" value="InterPro"/>
</dbReference>
<dbReference type="Pfam" id="PF02390">
    <property type="entry name" value="Methyltransf_4"/>
    <property type="match status" value="1"/>
</dbReference>
<keyword evidence="10" id="KW-0067">ATP-binding</keyword>
<keyword evidence="7" id="KW-0819">tRNA processing</keyword>
<dbReference type="SUPFAM" id="SSF53748">
    <property type="entry name" value="Phosphoglycerate kinase"/>
    <property type="match status" value="1"/>
</dbReference>
<dbReference type="InterPro" id="IPR003358">
    <property type="entry name" value="tRNA_(Gua-N-7)_MeTrfase_Trmb"/>
</dbReference>
<comment type="cofactor">
    <cofactor evidence="2">
        <name>Mg(2+)</name>
        <dbReference type="ChEBI" id="CHEBI:18420"/>
    </cofactor>
</comment>
<sequence>MQACNFQLHSSGPLWLEPWLPSAGFRFATHSGCFSGGPGLSRLECRVQCSQLSQSTSSVHNQKEDRYSCIDQSTSYLHAQSLRNFPTEKLCGEVVVVRLDSALLLRHSEPCTFSLERALLTIKYLCKARAKVVIVTSWDTVLQSDNPETKSIDSFAGEVSNCNDFSRKLASGATIFVNDSFSLSHKIGGSNFLRKAPALRMLTSICDGLFFVGKLSFQIMNGLGIPVPSRLIERNAVMEVLHIIQVAKDRNIPIYYPTDIWCLNNDGTGTFGVINSTGQLDGWTPTDIGPSTLKKISSIIPFYKILENNIVLILLQKILWIGPTNYDLAEEFSVGATQLGQILEKETVDSCEVILVGCAACNTLNRKTDPSSRYIEFKNSAVVWEFLKGRILPGVAALDKVNIFGSSYQIFLQCYPYQIPWSTVFCDPTLPLAVDIGSGNGLFLFQMAKSYKRSNFLGLEMNEKLVIRCLQGMASDEKKNLYFVSTNATSTFRSIVSSYPGRLTLVIIQCPNPDFNKEQNRWRMVRRMLVEAVADLLQTNGQVYLQSDVESVLLGMKEQFLSFSKGQLVVDGDDSNHWMENPFGVVSDWERHVLARGAPMYRTMLRKL</sequence>
<dbReference type="GO" id="GO:0005829">
    <property type="term" value="C:cytosol"/>
    <property type="evidence" value="ECO:0007669"/>
    <property type="project" value="TreeGrafter"/>
</dbReference>
<evidence type="ECO:0000256" key="8">
    <source>
        <dbReference type="ARBA" id="ARBA00022741"/>
    </source>
</evidence>
<evidence type="ECO:0000256" key="7">
    <source>
        <dbReference type="ARBA" id="ARBA00022694"/>
    </source>
</evidence>
<dbReference type="Proteomes" id="UP000636709">
    <property type="component" value="Unassembled WGS sequence"/>
</dbReference>
<dbReference type="GO" id="GO:0006094">
    <property type="term" value="P:gluconeogenesis"/>
    <property type="evidence" value="ECO:0007669"/>
    <property type="project" value="TreeGrafter"/>
</dbReference>
<dbReference type="AlphaFoldDB" id="A0A835CB45"/>
<evidence type="ECO:0000256" key="6">
    <source>
        <dbReference type="ARBA" id="ARBA00022691"/>
    </source>
</evidence>
<name>A0A835CB45_9POAL</name>
<dbReference type="InterPro" id="IPR036043">
    <property type="entry name" value="Phosphoglycerate_kinase_sf"/>
</dbReference>
<comment type="catalytic activity">
    <reaction evidence="1">
        <text>guanosine(46) in tRNA + S-adenosyl-L-methionine = N(7)-methylguanosine(46) in tRNA + S-adenosyl-L-homocysteine</text>
        <dbReference type="Rhea" id="RHEA:42708"/>
        <dbReference type="Rhea" id="RHEA-COMP:10188"/>
        <dbReference type="Rhea" id="RHEA-COMP:10189"/>
        <dbReference type="ChEBI" id="CHEBI:57856"/>
        <dbReference type="ChEBI" id="CHEBI:59789"/>
        <dbReference type="ChEBI" id="CHEBI:74269"/>
        <dbReference type="ChEBI" id="CHEBI:74480"/>
        <dbReference type="EC" id="2.1.1.33"/>
    </reaction>
</comment>
<evidence type="ECO:0000256" key="1">
    <source>
        <dbReference type="ARBA" id="ARBA00000142"/>
    </source>
</evidence>
<dbReference type="InterPro" id="IPR029063">
    <property type="entry name" value="SAM-dependent_MTases_sf"/>
</dbReference>
<evidence type="ECO:0000256" key="3">
    <source>
        <dbReference type="ARBA" id="ARBA00008982"/>
    </source>
</evidence>
<dbReference type="Pfam" id="PF00162">
    <property type="entry name" value="PGK"/>
    <property type="match status" value="1"/>
</dbReference>
<dbReference type="EMBL" id="JACEFO010001669">
    <property type="protein sequence ID" value="KAF8722941.1"/>
    <property type="molecule type" value="Genomic_DNA"/>
</dbReference>
<dbReference type="PANTHER" id="PTHR11406:SF32">
    <property type="entry name" value="PHOSPHOGLYCERATE KINASE"/>
    <property type="match status" value="1"/>
</dbReference>